<sequence>MMRNRANTQLLVSHSISQVVTLKAVTTEFNAWGNCQTTRVFMCIVKTNKIYHSDISAGKNSNYVVKHLKAHSFFVHVV</sequence>
<name>A0A0B7BCB0_9EUPU</name>
<evidence type="ECO:0000313" key="1">
    <source>
        <dbReference type="EMBL" id="CEK89921.1"/>
    </source>
</evidence>
<dbReference type="AlphaFoldDB" id="A0A0B7BCB0"/>
<reference evidence="1" key="1">
    <citation type="submission" date="2014-12" db="EMBL/GenBank/DDBJ databases">
        <title>Insight into the proteome of Arion vulgaris.</title>
        <authorList>
            <person name="Aradska J."/>
            <person name="Bulat T."/>
            <person name="Smidak R."/>
            <person name="Sarate P."/>
            <person name="Gangsoo J."/>
            <person name="Sialana F."/>
            <person name="Bilban M."/>
            <person name="Lubec G."/>
        </authorList>
    </citation>
    <scope>NUCLEOTIDE SEQUENCE</scope>
    <source>
        <tissue evidence="1">Skin</tissue>
    </source>
</reference>
<dbReference type="EMBL" id="HACG01043056">
    <property type="protein sequence ID" value="CEK89921.1"/>
    <property type="molecule type" value="Transcribed_RNA"/>
</dbReference>
<gene>
    <name evidence="1" type="primary">ORF173634</name>
</gene>
<accession>A0A0B7BCB0</accession>
<protein>
    <submittedName>
        <fullName evidence="1">Uncharacterized protein</fullName>
    </submittedName>
</protein>
<proteinExistence type="predicted"/>
<organism evidence="1">
    <name type="scientific">Arion vulgaris</name>
    <dbReference type="NCBI Taxonomy" id="1028688"/>
    <lineage>
        <taxon>Eukaryota</taxon>
        <taxon>Metazoa</taxon>
        <taxon>Spiralia</taxon>
        <taxon>Lophotrochozoa</taxon>
        <taxon>Mollusca</taxon>
        <taxon>Gastropoda</taxon>
        <taxon>Heterobranchia</taxon>
        <taxon>Euthyneura</taxon>
        <taxon>Panpulmonata</taxon>
        <taxon>Eupulmonata</taxon>
        <taxon>Stylommatophora</taxon>
        <taxon>Helicina</taxon>
        <taxon>Arionoidea</taxon>
        <taxon>Arionidae</taxon>
        <taxon>Arion</taxon>
    </lineage>
</organism>